<gene>
    <name evidence="1" type="ORF">SDC9_131312</name>
</gene>
<name>A0A645D4U7_9ZZZZ</name>
<evidence type="ECO:0000313" key="1">
    <source>
        <dbReference type="EMBL" id="MPM84241.1"/>
    </source>
</evidence>
<sequence length="80" mass="8386">MTKSVDKANPCPNKLIATANPIAGNPDRIAIGKNIAPINAHAGDGQKNHDINNIAIPETKNAVVGFFITFANGFTIKSMA</sequence>
<protein>
    <submittedName>
        <fullName evidence="1">Uncharacterized protein</fullName>
    </submittedName>
</protein>
<proteinExistence type="predicted"/>
<dbReference type="EMBL" id="VSSQ01032840">
    <property type="protein sequence ID" value="MPM84241.1"/>
    <property type="molecule type" value="Genomic_DNA"/>
</dbReference>
<dbReference type="AlphaFoldDB" id="A0A645D4U7"/>
<accession>A0A645D4U7</accession>
<reference evidence="1" key="1">
    <citation type="submission" date="2019-08" db="EMBL/GenBank/DDBJ databases">
        <authorList>
            <person name="Kucharzyk K."/>
            <person name="Murdoch R.W."/>
            <person name="Higgins S."/>
            <person name="Loffler F."/>
        </authorList>
    </citation>
    <scope>NUCLEOTIDE SEQUENCE</scope>
</reference>
<organism evidence="1">
    <name type="scientific">bioreactor metagenome</name>
    <dbReference type="NCBI Taxonomy" id="1076179"/>
    <lineage>
        <taxon>unclassified sequences</taxon>
        <taxon>metagenomes</taxon>
        <taxon>ecological metagenomes</taxon>
    </lineage>
</organism>
<comment type="caution">
    <text evidence="1">The sequence shown here is derived from an EMBL/GenBank/DDBJ whole genome shotgun (WGS) entry which is preliminary data.</text>
</comment>